<organism evidence="3 4">
    <name type="scientific">Letharia columbiana</name>
    <dbReference type="NCBI Taxonomy" id="112416"/>
    <lineage>
        <taxon>Eukaryota</taxon>
        <taxon>Fungi</taxon>
        <taxon>Dikarya</taxon>
        <taxon>Ascomycota</taxon>
        <taxon>Pezizomycotina</taxon>
        <taxon>Lecanoromycetes</taxon>
        <taxon>OSLEUM clade</taxon>
        <taxon>Lecanoromycetidae</taxon>
        <taxon>Lecanorales</taxon>
        <taxon>Lecanorineae</taxon>
        <taxon>Parmeliaceae</taxon>
        <taxon>Letharia</taxon>
    </lineage>
</organism>
<feature type="compositionally biased region" description="Polar residues" evidence="1">
    <location>
        <begin position="496"/>
        <end position="516"/>
    </location>
</feature>
<dbReference type="RefSeq" id="XP_037168708.1">
    <property type="nucleotide sequence ID" value="XM_037304615.1"/>
</dbReference>
<feature type="compositionally biased region" description="Low complexity" evidence="1">
    <location>
        <begin position="450"/>
        <end position="466"/>
    </location>
</feature>
<protein>
    <submittedName>
        <fullName evidence="3">Uncharacterized protein</fullName>
    </submittedName>
</protein>
<dbReference type="OrthoDB" id="5404940at2759"/>
<evidence type="ECO:0000313" key="3">
    <source>
        <dbReference type="EMBL" id="KAF6239421.1"/>
    </source>
</evidence>
<gene>
    <name evidence="3" type="ORF">HO173_002683</name>
</gene>
<feature type="compositionally biased region" description="Gly residues" evidence="1">
    <location>
        <begin position="591"/>
        <end position="600"/>
    </location>
</feature>
<keyword evidence="2" id="KW-0812">Transmembrane</keyword>
<dbReference type="Proteomes" id="UP000578531">
    <property type="component" value="Unassembled WGS sequence"/>
</dbReference>
<feature type="transmembrane region" description="Helical" evidence="2">
    <location>
        <begin position="203"/>
        <end position="232"/>
    </location>
</feature>
<comment type="caution">
    <text evidence="3">The sequence shown here is derived from an EMBL/GenBank/DDBJ whole genome shotgun (WGS) entry which is preliminary data.</text>
</comment>
<feature type="compositionally biased region" description="Polar residues" evidence="1">
    <location>
        <begin position="372"/>
        <end position="391"/>
    </location>
</feature>
<feature type="compositionally biased region" description="Low complexity" evidence="1">
    <location>
        <begin position="476"/>
        <end position="495"/>
    </location>
</feature>
<name>A0A8H6G2P0_9LECA</name>
<evidence type="ECO:0000313" key="4">
    <source>
        <dbReference type="Proteomes" id="UP000578531"/>
    </source>
</evidence>
<proteinExistence type="predicted"/>
<dbReference type="GeneID" id="59284355"/>
<evidence type="ECO:0000256" key="1">
    <source>
        <dbReference type="SAM" id="MobiDB-lite"/>
    </source>
</evidence>
<keyword evidence="4" id="KW-1185">Reference proteome</keyword>
<evidence type="ECO:0000256" key="2">
    <source>
        <dbReference type="SAM" id="Phobius"/>
    </source>
</evidence>
<feature type="compositionally biased region" description="Polar residues" evidence="1">
    <location>
        <begin position="348"/>
        <end position="364"/>
    </location>
</feature>
<sequence>MGAEPPFLYEHPSKYSFSAPTERGFNPKAISQASLSLPTPRSKPDGLLINSKEFNRHPDSYFVAPYGNLDWKPMSPRTKSRVKSTRITQLVLRNCQLIGAVGMLFCVICIKGTDATTGWIIRVPPGVAILHTVYGTYHLSRSARGRTPSSSASYMLFAAMIDAGLTPFLVFTALISHTQSIEPVNAPGHWSTLFASDQATTSIVFATFVTSVVTGTFHLVSLAISIYLGVIFRKVSRLPPDMNPLEDNLTSRHKRNKSSLLDNRTSQISISTDKIRGLRAEDPLMASPTVPFMHTRNDSYSNITDVSHPNASARASRTNLSTPFNGQPPAHRSPHTKIRGPFYDLPLSQRSSWTKIQSQNNDQLRSSRTDSHINTTDAPHLNTNDSVSLTDLATPFYDQPPAHRSSRTEIQGPFYDQHSPSHQSSRTMFPVLSHGESLAKQTDQPTVICSPAKSSSLYSNSSNPASHTNQPNIIRSPTKSSSIYSNSTITTIATSRPGSTRPRSTVPSLPDSNWITHPSPSSSPSPSPPRELKHLLNKPSYQPLSQISPFDYKTNENFRPLQMNPPTPPLDQQKRRGAAGVEKGPLRPGTGNPGQGGGWAPGMVGIGKAKAWGGMGRSGPAGMGGGGRVVSRSGVEVKERGIFPSGGIRAREVSGKVMEEGRTGTGGWM</sequence>
<accession>A0A8H6G2P0</accession>
<keyword evidence="2" id="KW-0472">Membrane</keyword>
<feature type="region of interest" description="Disordered" evidence="1">
    <location>
        <begin position="313"/>
        <end position="603"/>
    </location>
</feature>
<feature type="compositionally biased region" description="Polar residues" evidence="1">
    <location>
        <begin position="418"/>
        <end position="427"/>
    </location>
</feature>
<feature type="transmembrane region" description="Helical" evidence="2">
    <location>
        <begin position="152"/>
        <end position="175"/>
    </location>
</feature>
<dbReference type="AlphaFoldDB" id="A0A8H6G2P0"/>
<keyword evidence="2" id="KW-1133">Transmembrane helix</keyword>
<feature type="compositionally biased region" description="Polar residues" evidence="1">
    <location>
        <begin position="539"/>
        <end position="548"/>
    </location>
</feature>
<feature type="compositionally biased region" description="Polar residues" evidence="1">
    <location>
        <begin position="313"/>
        <end position="325"/>
    </location>
</feature>
<dbReference type="EMBL" id="JACCJC010000006">
    <property type="protein sequence ID" value="KAF6239421.1"/>
    <property type="molecule type" value="Genomic_DNA"/>
</dbReference>
<reference evidence="3 4" key="1">
    <citation type="journal article" date="2020" name="Genomics">
        <title>Complete, high-quality genomes from long-read metagenomic sequencing of two wolf lichen thalli reveals enigmatic genome architecture.</title>
        <authorList>
            <person name="McKenzie S.K."/>
            <person name="Walston R.F."/>
            <person name="Allen J.L."/>
        </authorList>
    </citation>
    <scope>NUCLEOTIDE SEQUENCE [LARGE SCALE GENOMIC DNA]</scope>
    <source>
        <strain evidence="3">WasteWater2</strain>
    </source>
</reference>